<dbReference type="GO" id="GO:0004252">
    <property type="term" value="F:serine-type endopeptidase activity"/>
    <property type="evidence" value="ECO:0007669"/>
    <property type="project" value="InterPro"/>
</dbReference>
<dbReference type="GO" id="GO:0009003">
    <property type="term" value="F:signal peptidase activity"/>
    <property type="evidence" value="ECO:0007669"/>
    <property type="project" value="UniProtKB-EC"/>
</dbReference>
<evidence type="ECO:0000259" key="5">
    <source>
        <dbReference type="Pfam" id="PF10502"/>
    </source>
</evidence>
<dbReference type="InterPro" id="IPR019533">
    <property type="entry name" value="Peptidase_S26"/>
</dbReference>
<dbReference type="RefSeq" id="WP_076325622.1">
    <property type="nucleotide sequence ID" value="NZ_MRTF01000011.1"/>
</dbReference>
<evidence type="ECO:0000256" key="2">
    <source>
        <dbReference type="ARBA" id="ARBA00009370"/>
    </source>
</evidence>
<dbReference type="PANTHER" id="PTHR43390">
    <property type="entry name" value="SIGNAL PEPTIDASE I"/>
    <property type="match status" value="1"/>
</dbReference>
<evidence type="ECO:0000256" key="3">
    <source>
        <dbReference type="RuleBase" id="RU362042"/>
    </source>
</evidence>
<evidence type="ECO:0000256" key="1">
    <source>
        <dbReference type="ARBA" id="ARBA00004401"/>
    </source>
</evidence>
<dbReference type="PROSITE" id="PS51257">
    <property type="entry name" value="PROKAR_LIPOPROTEIN"/>
    <property type="match status" value="1"/>
</dbReference>
<keyword evidence="4" id="KW-0732">Signal</keyword>
<dbReference type="GO" id="GO:0005886">
    <property type="term" value="C:plasma membrane"/>
    <property type="evidence" value="ECO:0007669"/>
    <property type="project" value="UniProtKB-SubCell"/>
</dbReference>
<comment type="caution">
    <text evidence="6">The sequence shown here is derived from an EMBL/GenBank/DDBJ whole genome shotgun (WGS) entry which is preliminary data.</text>
</comment>
<feature type="chain" id="PRO_5038335407" description="Signal peptidase I" evidence="4">
    <location>
        <begin position="22"/>
        <end position="213"/>
    </location>
</feature>
<reference evidence="6 7" key="1">
    <citation type="submission" date="2016-11" db="EMBL/GenBank/DDBJ databases">
        <title>Paenibacillus species isolates.</title>
        <authorList>
            <person name="Beno S.M."/>
        </authorList>
    </citation>
    <scope>NUCLEOTIDE SEQUENCE [LARGE SCALE GENOMIC DNA]</scope>
    <source>
        <strain evidence="6 7">FSL F4-0100</strain>
    </source>
</reference>
<dbReference type="Gene3D" id="2.10.109.10">
    <property type="entry name" value="Umud Fragment, subunit A"/>
    <property type="match status" value="1"/>
</dbReference>
<name>A0A1R1AUD8_PAELA</name>
<dbReference type="PANTHER" id="PTHR43390:SF1">
    <property type="entry name" value="CHLOROPLAST PROCESSING PEPTIDASE"/>
    <property type="match status" value="1"/>
</dbReference>
<evidence type="ECO:0000256" key="4">
    <source>
        <dbReference type="SAM" id="SignalP"/>
    </source>
</evidence>
<dbReference type="EC" id="3.4.21.89" evidence="3"/>
<dbReference type="GO" id="GO:0006465">
    <property type="term" value="P:signal peptide processing"/>
    <property type="evidence" value="ECO:0007669"/>
    <property type="project" value="InterPro"/>
</dbReference>
<dbReference type="SUPFAM" id="SSF51306">
    <property type="entry name" value="LexA/Signal peptidase"/>
    <property type="match status" value="1"/>
</dbReference>
<comment type="subcellular location">
    <subcellularLocation>
        <location evidence="1">Cell membrane</location>
        <topology evidence="1">Single-pass type II membrane protein</topology>
    </subcellularLocation>
    <subcellularLocation>
        <location evidence="3">Membrane</location>
        <topology evidence="3">Single-pass type II membrane protein</topology>
    </subcellularLocation>
</comment>
<accession>A0A1R1AUD8</accession>
<proteinExistence type="inferred from homology"/>
<dbReference type="CDD" id="cd06530">
    <property type="entry name" value="S26_SPase_I"/>
    <property type="match status" value="1"/>
</dbReference>
<comment type="catalytic activity">
    <reaction evidence="3">
        <text>Cleavage of hydrophobic, N-terminal signal or leader sequences from secreted and periplasmic proteins.</text>
        <dbReference type="EC" id="3.4.21.89"/>
    </reaction>
</comment>
<comment type="similarity">
    <text evidence="2 3">Belongs to the peptidase S26 family.</text>
</comment>
<organism evidence="6 7">
    <name type="scientific">Paenibacillus lautus</name>
    <name type="common">Bacillus lautus</name>
    <dbReference type="NCBI Taxonomy" id="1401"/>
    <lineage>
        <taxon>Bacteria</taxon>
        <taxon>Bacillati</taxon>
        <taxon>Bacillota</taxon>
        <taxon>Bacilli</taxon>
        <taxon>Bacillales</taxon>
        <taxon>Paenibacillaceae</taxon>
        <taxon>Paenibacillus</taxon>
    </lineage>
</organism>
<dbReference type="OrthoDB" id="2427065at2"/>
<keyword evidence="3" id="KW-0645">Protease</keyword>
<evidence type="ECO:0000313" key="6">
    <source>
        <dbReference type="EMBL" id="OME89209.1"/>
    </source>
</evidence>
<feature type="signal peptide" evidence="4">
    <location>
        <begin position="1"/>
        <end position="21"/>
    </location>
</feature>
<feature type="domain" description="Peptidase S26" evidence="5">
    <location>
        <begin position="57"/>
        <end position="207"/>
    </location>
</feature>
<evidence type="ECO:0000313" key="7">
    <source>
        <dbReference type="Proteomes" id="UP000187074"/>
    </source>
</evidence>
<dbReference type="InterPro" id="IPR000223">
    <property type="entry name" value="Pept_S26A_signal_pept_1"/>
</dbReference>
<dbReference type="STRING" id="1401.BK123_27975"/>
<gene>
    <name evidence="6" type="ORF">BK123_27975</name>
</gene>
<protein>
    <recommendedName>
        <fullName evidence="3">Signal peptidase I</fullName>
        <ecNumber evidence="3">3.4.21.89</ecNumber>
    </recommendedName>
</protein>
<dbReference type="NCBIfam" id="TIGR02227">
    <property type="entry name" value="sigpep_I_bact"/>
    <property type="match status" value="1"/>
</dbReference>
<dbReference type="InterPro" id="IPR036286">
    <property type="entry name" value="LexA/Signal_pep-like_sf"/>
</dbReference>
<keyword evidence="3" id="KW-0378">Hydrolase</keyword>
<dbReference type="PRINTS" id="PR00727">
    <property type="entry name" value="LEADERPTASE"/>
</dbReference>
<sequence length="213" mass="24591">MRRKWILGIILIFLMSGCSTDKTSTESLNDSEKPKVLKTVDYKIDNMSRQRSEYHYTEDGALVIDSEIDRMIMKPGDIVYFIPPEFEGFKDNPDFKLADHYISRLIASEGDNVEIKKGVVYVNDKKLDGFYGVAAKYGLTEQEYIDKQKESDSNFKLTQEENDFFKQNMVKIKIPKEHIFVLGDNWERSVDSRHFGPVPLKNIQGKVLGARGY</sequence>
<dbReference type="Pfam" id="PF10502">
    <property type="entry name" value="Peptidase_S26"/>
    <property type="match status" value="1"/>
</dbReference>
<dbReference type="AlphaFoldDB" id="A0A1R1AUD8"/>
<dbReference type="Proteomes" id="UP000187074">
    <property type="component" value="Unassembled WGS sequence"/>
</dbReference>
<dbReference type="EMBL" id="MRTF01000011">
    <property type="protein sequence ID" value="OME89209.1"/>
    <property type="molecule type" value="Genomic_DNA"/>
</dbReference>